<organism evidence="2 3">
    <name type="scientific">Aristolochia fimbriata</name>
    <name type="common">White veined hardy Dutchman's pipe vine</name>
    <dbReference type="NCBI Taxonomy" id="158543"/>
    <lineage>
        <taxon>Eukaryota</taxon>
        <taxon>Viridiplantae</taxon>
        <taxon>Streptophyta</taxon>
        <taxon>Embryophyta</taxon>
        <taxon>Tracheophyta</taxon>
        <taxon>Spermatophyta</taxon>
        <taxon>Magnoliopsida</taxon>
        <taxon>Magnoliidae</taxon>
        <taxon>Piperales</taxon>
        <taxon>Aristolochiaceae</taxon>
        <taxon>Aristolochia</taxon>
    </lineage>
</organism>
<proteinExistence type="predicted"/>
<dbReference type="Proteomes" id="UP000825729">
    <property type="component" value="Unassembled WGS sequence"/>
</dbReference>
<feature type="compositionally biased region" description="Polar residues" evidence="1">
    <location>
        <begin position="141"/>
        <end position="150"/>
    </location>
</feature>
<name>A0AAV7E6J0_ARIFI</name>
<accession>A0AAV7E6J0</accession>
<evidence type="ECO:0000313" key="3">
    <source>
        <dbReference type="Proteomes" id="UP000825729"/>
    </source>
</evidence>
<comment type="caution">
    <text evidence="2">The sequence shown here is derived from an EMBL/GenBank/DDBJ whole genome shotgun (WGS) entry which is preliminary data.</text>
</comment>
<dbReference type="EMBL" id="JAINDJ010000006">
    <property type="protein sequence ID" value="KAG9444470.1"/>
    <property type="molecule type" value="Genomic_DNA"/>
</dbReference>
<keyword evidence="3" id="KW-1185">Reference proteome</keyword>
<evidence type="ECO:0000313" key="2">
    <source>
        <dbReference type="EMBL" id="KAG9444470.1"/>
    </source>
</evidence>
<dbReference type="AlphaFoldDB" id="A0AAV7E6J0"/>
<gene>
    <name evidence="2" type="ORF">H6P81_015810</name>
</gene>
<feature type="region of interest" description="Disordered" evidence="1">
    <location>
        <begin position="135"/>
        <end position="155"/>
    </location>
</feature>
<reference evidence="2 3" key="1">
    <citation type="submission" date="2021-07" db="EMBL/GenBank/DDBJ databases">
        <title>The Aristolochia fimbriata genome: insights into angiosperm evolution, floral development and chemical biosynthesis.</title>
        <authorList>
            <person name="Jiao Y."/>
        </authorList>
    </citation>
    <scope>NUCLEOTIDE SEQUENCE [LARGE SCALE GENOMIC DNA]</scope>
    <source>
        <strain evidence="2">IBCAS-2021</strain>
        <tissue evidence="2">Leaf</tissue>
    </source>
</reference>
<feature type="region of interest" description="Disordered" evidence="1">
    <location>
        <begin position="176"/>
        <end position="205"/>
    </location>
</feature>
<evidence type="ECO:0000256" key="1">
    <source>
        <dbReference type="SAM" id="MobiDB-lite"/>
    </source>
</evidence>
<protein>
    <submittedName>
        <fullName evidence="2">Uncharacterized protein</fullName>
    </submittedName>
</protein>
<sequence>MVQGSFIPDKRRNGFPKACSPLYKGNKAFKAPEAGKVKFIPEAEAAHLRSGAKAMLFYQSPGASGALMPRKGCTSTLPMKNVICRTAKRSFPSRSETTAKNNVDSKLMKDASMRHNDQIRKQTYACVQASGKKTNELGRCGSSNEESGVATSKKIEKPIENLEDASTSLRSIVAHPLGRASKKDSSSPTSHLIKNLDDRKHNPHLTLPENWERNISWRGSFEVHGTLFEGNIYHGIEAYQSSSIGHKALEALGRMPTSVITSLFGLSFECSSRKSPTLSIFLPKTNSSAIPLGSSLLSFNIDSCLQKWEPEAAVSSAVGGRRHNRPNDTKYIHSIIRKCHILCCPSSQWHYCSWDTDKAFALCPKDRASALKSLNKISKEPLSHPQTIQVRETTAVWLTDEFRCRKPTTIDEAKAGEKAD</sequence>